<dbReference type="GO" id="GO:0022857">
    <property type="term" value="F:transmembrane transporter activity"/>
    <property type="evidence" value="ECO:0007669"/>
    <property type="project" value="TreeGrafter"/>
</dbReference>
<dbReference type="InterPro" id="IPR017871">
    <property type="entry name" value="ABC_transporter-like_CS"/>
</dbReference>
<dbReference type="PROSITE" id="PS50893">
    <property type="entry name" value="ABC_TRANSPORTER_2"/>
    <property type="match status" value="1"/>
</dbReference>
<evidence type="ECO:0000313" key="4">
    <source>
        <dbReference type="EMBL" id="AGC72387.1"/>
    </source>
</evidence>
<accession>L7VTE4</accession>
<dbReference type="InterPro" id="IPR003593">
    <property type="entry name" value="AAA+_ATPase"/>
</dbReference>
<dbReference type="PROSITE" id="PS00211">
    <property type="entry name" value="ABC_TRANSPORTER_1"/>
    <property type="match status" value="1"/>
</dbReference>
<dbReference type="PANTHER" id="PTHR24220:SF659">
    <property type="entry name" value="TRANSPORTER, PUTATIVE-RELATED"/>
    <property type="match status" value="1"/>
</dbReference>
<dbReference type="InterPro" id="IPR027417">
    <property type="entry name" value="P-loop_NTPase"/>
</dbReference>
<keyword evidence="2 4" id="KW-0067">ATP-binding</keyword>
<name>L7VTE4_9BACT</name>
<dbReference type="Pfam" id="PF00005">
    <property type="entry name" value="ABC_tran"/>
    <property type="match status" value="1"/>
</dbReference>
<dbReference type="InterPro" id="IPR015854">
    <property type="entry name" value="ABC_transpr_LolD-like"/>
</dbReference>
<evidence type="ECO:0000259" key="3">
    <source>
        <dbReference type="PROSITE" id="PS50893"/>
    </source>
</evidence>
<dbReference type="SMART" id="SM00382">
    <property type="entry name" value="AAA"/>
    <property type="match status" value="1"/>
</dbReference>
<dbReference type="GO" id="GO:0005886">
    <property type="term" value="C:plasma membrane"/>
    <property type="evidence" value="ECO:0007669"/>
    <property type="project" value="TreeGrafter"/>
</dbReference>
<sequence>MTTTIQNADPIAETEADLGLSLSNVDVIVSDGTATRRVLSSISMRVRPGELVAVMGPSGSGKTTLLLIAAALIDPTSGSAFLAGEDLTRIRRSPRRLAALRRDRIGYVEQRQNLIASLSAAENVGLPLEFARMPTRDVRAAALAALDDVGLADRADTNAALLSGGEQQRVAIARALIGERQLLVADEPTAALDSATAEGIMRLIRRRADSGAIVLMATHNPEHAAWADRVIYLRDGEIASETAGGPPSID</sequence>
<organism evidence="4">
    <name type="scientific">uncultured bacterium A1Q1_fos_15</name>
    <dbReference type="NCBI Taxonomy" id="1256548"/>
    <lineage>
        <taxon>Bacteria</taxon>
        <taxon>environmental samples</taxon>
    </lineage>
</organism>
<dbReference type="PANTHER" id="PTHR24220">
    <property type="entry name" value="IMPORT ATP-BINDING PROTEIN"/>
    <property type="match status" value="1"/>
</dbReference>
<keyword evidence="1" id="KW-0547">Nucleotide-binding</keyword>
<evidence type="ECO:0000256" key="1">
    <source>
        <dbReference type="ARBA" id="ARBA00022741"/>
    </source>
</evidence>
<reference evidence="4" key="1">
    <citation type="submission" date="2012-09" db="EMBL/GenBank/DDBJ databases">
        <title>Metagenomic Characterization of a Microbial Community in Wastewater Detects High Levels of Antibiotic Resistance.</title>
        <authorList>
            <person name="Abrams M."/>
            <person name="Caldwell A."/>
            <person name="Vandaei E."/>
            <person name="Lee W."/>
            <person name="Perrott J."/>
            <person name="Khan S.Y."/>
            <person name="Ta J."/>
            <person name="Romero D."/>
            <person name="Nguyen V."/>
            <person name="Pourmand N."/>
            <person name="Ouverney C.C."/>
        </authorList>
    </citation>
    <scope>NUCLEOTIDE SEQUENCE</scope>
</reference>
<feature type="domain" description="ABC transporter" evidence="3">
    <location>
        <begin position="22"/>
        <end position="249"/>
    </location>
</feature>
<dbReference type="GO" id="GO:0005524">
    <property type="term" value="F:ATP binding"/>
    <property type="evidence" value="ECO:0007669"/>
    <property type="project" value="UniProtKB-KW"/>
</dbReference>
<dbReference type="Gene3D" id="3.40.50.300">
    <property type="entry name" value="P-loop containing nucleotide triphosphate hydrolases"/>
    <property type="match status" value="1"/>
</dbReference>
<dbReference type="GO" id="GO:0016887">
    <property type="term" value="F:ATP hydrolysis activity"/>
    <property type="evidence" value="ECO:0007669"/>
    <property type="project" value="InterPro"/>
</dbReference>
<protein>
    <submittedName>
        <fullName evidence="4">ABC transporter ATP-binding protein</fullName>
    </submittedName>
</protein>
<evidence type="ECO:0000256" key="2">
    <source>
        <dbReference type="ARBA" id="ARBA00022840"/>
    </source>
</evidence>
<dbReference type="EMBL" id="JX649900">
    <property type="protein sequence ID" value="AGC72387.1"/>
    <property type="molecule type" value="Genomic_DNA"/>
</dbReference>
<dbReference type="SUPFAM" id="SSF52540">
    <property type="entry name" value="P-loop containing nucleoside triphosphate hydrolases"/>
    <property type="match status" value="1"/>
</dbReference>
<dbReference type="AlphaFoldDB" id="L7VTE4"/>
<dbReference type="InterPro" id="IPR003439">
    <property type="entry name" value="ABC_transporter-like_ATP-bd"/>
</dbReference>
<proteinExistence type="predicted"/>